<evidence type="ECO:0000313" key="1">
    <source>
        <dbReference type="EMBL" id="UUC17550.1"/>
    </source>
</evidence>
<dbReference type="EMBL" id="CP101700">
    <property type="protein sequence ID" value="UUC17550.1"/>
    <property type="molecule type" value="Genomic_DNA"/>
</dbReference>
<organism evidence="1 2">
    <name type="scientific">Pseudomonas asiatica</name>
    <dbReference type="NCBI Taxonomy" id="2219225"/>
    <lineage>
        <taxon>Bacteria</taxon>
        <taxon>Pseudomonadati</taxon>
        <taxon>Pseudomonadota</taxon>
        <taxon>Gammaproteobacteria</taxon>
        <taxon>Pseudomonadales</taxon>
        <taxon>Pseudomonadaceae</taxon>
        <taxon>Pseudomonas</taxon>
    </lineage>
</organism>
<gene>
    <name evidence="1" type="ORF">NOV18_20100</name>
</gene>
<dbReference type="AlphaFoldDB" id="A0AAJ5IHS3"/>
<dbReference type="Proteomes" id="UP001058744">
    <property type="component" value="Chromosome"/>
</dbReference>
<evidence type="ECO:0000313" key="2">
    <source>
        <dbReference type="Proteomes" id="UP001058744"/>
    </source>
</evidence>
<sequence>MSNATNLKAILRGHLHEDRLQVLSDGLPLLDRWALAAIQLSEAVQPVSELLWRHARLSRL</sequence>
<name>A0AAJ5IHS3_9PSED</name>
<reference evidence="1" key="1">
    <citation type="submission" date="2022-07" db="EMBL/GenBank/DDBJ databases">
        <title>Complete genome of MD9.</title>
        <authorList>
            <person name="Cao G."/>
        </authorList>
    </citation>
    <scope>NUCLEOTIDE SEQUENCE</scope>
    <source>
        <strain evidence="1">MD9</strain>
    </source>
</reference>
<accession>A0AAJ5IHS3</accession>
<protein>
    <submittedName>
        <fullName evidence="1">Uncharacterized protein</fullName>
    </submittedName>
</protein>
<proteinExistence type="predicted"/>
<dbReference type="RefSeq" id="WP_256381839.1">
    <property type="nucleotide sequence ID" value="NZ_CP101700.1"/>
</dbReference>